<dbReference type="Proteomes" id="UP001415857">
    <property type="component" value="Unassembled WGS sequence"/>
</dbReference>
<feature type="compositionally biased region" description="Basic and acidic residues" evidence="11">
    <location>
        <begin position="255"/>
        <end position="268"/>
    </location>
</feature>
<evidence type="ECO:0000256" key="6">
    <source>
        <dbReference type="ARBA" id="ARBA00022728"/>
    </source>
</evidence>
<keyword evidence="5" id="KW-0507">mRNA processing</keyword>
<organism evidence="12 13">
    <name type="scientific">Liquidambar formosana</name>
    <name type="common">Formosan gum</name>
    <dbReference type="NCBI Taxonomy" id="63359"/>
    <lineage>
        <taxon>Eukaryota</taxon>
        <taxon>Viridiplantae</taxon>
        <taxon>Streptophyta</taxon>
        <taxon>Embryophyta</taxon>
        <taxon>Tracheophyta</taxon>
        <taxon>Spermatophyta</taxon>
        <taxon>Magnoliopsida</taxon>
        <taxon>eudicotyledons</taxon>
        <taxon>Gunneridae</taxon>
        <taxon>Pentapetalae</taxon>
        <taxon>Saxifragales</taxon>
        <taxon>Altingiaceae</taxon>
        <taxon>Liquidambar</taxon>
    </lineage>
</organism>
<keyword evidence="8" id="KW-0539">Nucleus</keyword>
<feature type="region of interest" description="Disordered" evidence="11">
    <location>
        <begin position="242"/>
        <end position="274"/>
    </location>
</feature>
<evidence type="ECO:0000256" key="4">
    <source>
        <dbReference type="ARBA" id="ARBA00022490"/>
    </source>
</evidence>
<comment type="caution">
    <text evidence="12">The sequence shown here is derived from an EMBL/GenBank/DDBJ whole genome shotgun (WGS) entry which is preliminary data.</text>
</comment>
<evidence type="ECO:0000256" key="5">
    <source>
        <dbReference type="ARBA" id="ARBA00022664"/>
    </source>
</evidence>
<gene>
    <name evidence="12" type="ORF">L1049_002323</name>
</gene>
<feature type="compositionally biased region" description="Acidic residues" evidence="11">
    <location>
        <begin position="89"/>
        <end position="106"/>
    </location>
</feature>
<feature type="compositionally biased region" description="Basic and acidic residues" evidence="11">
    <location>
        <begin position="435"/>
        <end position="444"/>
    </location>
</feature>
<name>A0AAP0NGX8_LIQFO</name>
<dbReference type="PANTHER" id="PTHR13445">
    <property type="entry name" value="TUMOR SUPPRESSING SUBTRANSFERABLE CANDIDATE 4 TSSC4"/>
    <property type="match status" value="1"/>
</dbReference>
<protein>
    <recommendedName>
        <fullName evidence="9">U5 small nuclear ribonucleoprotein TSSC4</fullName>
    </recommendedName>
</protein>
<dbReference type="GO" id="GO:0008380">
    <property type="term" value="P:RNA splicing"/>
    <property type="evidence" value="ECO:0007669"/>
    <property type="project" value="UniProtKB-KW"/>
</dbReference>
<evidence type="ECO:0000256" key="11">
    <source>
        <dbReference type="SAM" id="MobiDB-lite"/>
    </source>
</evidence>
<evidence type="ECO:0000313" key="12">
    <source>
        <dbReference type="EMBL" id="KAK9271956.1"/>
    </source>
</evidence>
<comment type="subcellular location">
    <subcellularLocation>
        <location evidence="2">Cytoplasm</location>
    </subcellularLocation>
    <subcellularLocation>
        <location evidence="1">Nucleus</location>
    </subcellularLocation>
</comment>
<comment type="function">
    <text evidence="10">Protein associated with the U5 snRNP, during its maturation and its post-splicing recycling and which is required for spliceosomal tri-snRNP complex assembly in the nucleus. Has a molecular sequestering activity and transiently hinders SNRNP200 binding sites for constitutive splicing factors that intervene later during the assembly of the spliceosome and splicing. Together with its molecular sequestering activity, may also function as a molecular adapter and placeholder, coordinating the assembly of the U5 snRNP and its association with the U4/U6 di-snRNP.</text>
</comment>
<dbReference type="GO" id="GO:0005681">
    <property type="term" value="C:spliceosomal complex"/>
    <property type="evidence" value="ECO:0007669"/>
    <property type="project" value="UniProtKB-KW"/>
</dbReference>
<dbReference type="EMBL" id="JBBPBK010000013">
    <property type="protein sequence ID" value="KAK9271956.1"/>
    <property type="molecule type" value="Genomic_DNA"/>
</dbReference>
<comment type="similarity">
    <text evidence="3">Belongs to the TSSC4 family.</text>
</comment>
<evidence type="ECO:0000256" key="3">
    <source>
        <dbReference type="ARBA" id="ARBA00010362"/>
    </source>
</evidence>
<dbReference type="AlphaFoldDB" id="A0AAP0NGX8"/>
<dbReference type="GO" id="GO:0005737">
    <property type="term" value="C:cytoplasm"/>
    <property type="evidence" value="ECO:0007669"/>
    <property type="project" value="UniProtKB-SubCell"/>
</dbReference>
<evidence type="ECO:0000313" key="13">
    <source>
        <dbReference type="Proteomes" id="UP001415857"/>
    </source>
</evidence>
<evidence type="ECO:0000256" key="8">
    <source>
        <dbReference type="ARBA" id="ARBA00023242"/>
    </source>
</evidence>
<evidence type="ECO:0000256" key="9">
    <source>
        <dbReference type="ARBA" id="ARBA00035304"/>
    </source>
</evidence>
<feature type="compositionally biased region" description="Basic and acidic residues" evidence="11">
    <location>
        <begin position="74"/>
        <end position="88"/>
    </location>
</feature>
<dbReference type="Pfam" id="PF15264">
    <property type="entry name" value="TSSC4"/>
    <property type="match status" value="1"/>
</dbReference>
<evidence type="ECO:0000256" key="7">
    <source>
        <dbReference type="ARBA" id="ARBA00023187"/>
    </source>
</evidence>
<evidence type="ECO:0000256" key="1">
    <source>
        <dbReference type="ARBA" id="ARBA00004123"/>
    </source>
</evidence>
<dbReference type="GO" id="GO:0006397">
    <property type="term" value="P:mRNA processing"/>
    <property type="evidence" value="ECO:0007669"/>
    <property type="project" value="UniProtKB-KW"/>
</dbReference>
<keyword evidence="6" id="KW-0747">Spliceosome</keyword>
<dbReference type="InterPro" id="IPR029338">
    <property type="entry name" value="TSSC4"/>
</dbReference>
<feature type="compositionally biased region" description="Basic and acidic residues" evidence="11">
    <location>
        <begin position="36"/>
        <end position="47"/>
    </location>
</feature>
<keyword evidence="13" id="KW-1185">Reference proteome</keyword>
<keyword evidence="4" id="KW-0963">Cytoplasm</keyword>
<feature type="region of interest" description="Disordered" evidence="11">
    <location>
        <begin position="408"/>
        <end position="444"/>
    </location>
</feature>
<evidence type="ECO:0000256" key="10">
    <source>
        <dbReference type="ARBA" id="ARBA00045970"/>
    </source>
</evidence>
<feature type="compositionally biased region" description="Low complexity" evidence="11">
    <location>
        <begin position="15"/>
        <end position="32"/>
    </location>
</feature>
<dbReference type="PANTHER" id="PTHR13445:SF3">
    <property type="entry name" value="U5 SMALL NUCLEAR RIBONUCLEOPROTEIN TSSC4"/>
    <property type="match status" value="1"/>
</dbReference>
<keyword evidence="7" id="KW-0508">mRNA splicing</keyword>
<reference evidence="12 13" key="1">
    <citation type="journal article" date="2024" name="Plant J.">
        <title>Genome sequences and population genomics reveal climatic adaptation and genomic divergence between two closely related sweetgum species.</title>
        <authorList>
            <person name="Xu W.Q."/>
            <person name="Ren C.Q."/>
            <person name="Zhang X.Y."/>
            <person name="Comes H.P."/>
            <person name="Liu X.H."/>
            <person name="Li Y.G."/>
            <person name="Kettle C.J."/>
            <person name="Jalonen R."/>
            <person name="Gaisberger H."/>
            <person name="Ma Y.Z."/>
            <person name="Qiu Y.X."/>
        </authorList>
    </citation>
    <scope>NUCLEOTIDE SEQUENCE [LARGE SCALE GENOMIC DNA]</scope>
    <source>
        <strain evidence="12">Hangzhou</strain>
    </source>
</reference>
<proteinExistence type="inferred from homology"/>
<evidence type="ECO:0000256" key="2">
    <source>
        <dbReference type="ARBA" id="ARBA00004496"/>
    </source>
</evidence>
<feature type="region of interest" description="Disordered" evidence="11">
    <location>
        <begin position="13"/>
        <end position="128"/>
    </location>
</feature>
<feature type="compositionally biased region" description="Basic residues" evidence="11">
    <location>
        <begin position="423"/>
        <end position="433"/>
    </location>
</feature>
<sequence>MEDTFKVRVDKVFGSLSSSQSSSPSLNSLWSLTDEEIQRREWNRDRDSADDEPTSYPSNYDGFFATQQHRRMSDKKPLAIGKERREDELEKDLDDLDNGDDVDEDAPASSMQSSKPDDHNDEEWEIRSSVGLDCTLDYEEEEDAFDKVAVGKEEDGDRMYMRDINDYGTCSDTYDELPGSFGDVIRDPRANHLAAKIRLKEDAEAAGSFDSLRVSDKTVPDVESAQTNTFEDVVNLKSILKRKQNQADSKSQKRVRFDPECKSDHEESSGGGEEVAMETCVMEEATISEEVSEQPLLHPGVPDYLRNPSKYTCYTFDSTSEIDEVSNRQACMNFLNSLRRSDTMESQPFELPKSVIFTPKRKTDNASTVKSCTEFNQNQEDTGKGSMQRKGLPVGIAAADVRESEICAMEEDEPEAVADKSNSSRKPRRKYRMKASLEMDDFRF</sequence>
<accession>A0AAP0NGX8</accession>